<dbReference type="EMBL" id="LBTI01000001">
    <property type="protein sequence ID" value="KKQ38104.1"/>
    <property type="molecule type" value="Genomic_DNA"/>
</dbReference>
<dbReference type="InterPro" id="IPR001296">
    <property type="entry name" value="Glyco_trans_1"/>
</dbReference>
<dbReference type="Pfam" id="PF13439">
    <property type="entry name" value="Glyco_transf_4"/>
    <property type="match status" value="1"/>
</dbReference>
<dbReference type="InterPro" id="IPR028098">
    <property type="entry name" value="Glyco_trans_4-like_N"/>
</dbReference>
<evidence type="ECO:0000259" key="2">
    <source>
        <dbReference type="Pfam" id="PF00534"/>
    </source>
</evidence>
<gene>
    <name evidence="4" type="ORF">US53_C0001G0009</name>
</gene>
<keyword evidence="1 4" id="KW-0808">Transferase</keyword>
<dbReference type="STRING" id="1618545.US53_C0001G0009"/>
<dbReference type="GO" id="GO:0009103">
    <property type="term" value="P:lipopolysaccharide biosynthetic process"/>
    <property type="evidence" value="ECO:0007669"/>
    <property type="project" value="TreeGrafter"/>
</dbReference>
<organism evidence="4 5">
    <name type="scientific">Candidatus Woesebacteria bacterium GW2011_GWA1_37_7</name>
    <dbReference type="NCBI Taxonomy" id="1618545"/>
    <lineage>
        <taxon>Bacteria</taxon>
        <taxon>Candidatus Woeseibacteriota</taxon>
    </lineage>
</organism>
<evidence type="ECO:0000313" key="5">
    <source>
        <dbReference type="Proteomes" id="UP000034591"/>
    </source>
</evidence>
<feature type="domain" description="Glycosyl transferase family 1" evidence="2">
    <location>
        <begin position="186"/>
        <end position="352"/>
    </location>
</feature>
<dbReference type="SUPFAM" id="SSF53756">
    <property type="entry name" value="UDP-Glycosyltransferase/glycogen phosphorylase"/>
    <property type="match status" value="1"/>
</dbReference>
<dbReference type="PANTHER" id="PTHR46401:SF2">
    <property type="entry name" value="GLYCOSYLTRANSFERASE WBBK-RELATED"/>
    <property type="match status" value="1"/>
</dbReference>
<accession>A0A0G0JMQ6</accession>
<evidence type="ECO:0000259" key="3">
    <source>
        <dbReference type="Pfam" id="PF13439"/>
    </source>
</evidence>
<dbReference type="PANTHER" id="PTHR46401">
    <property type="entry name" value="GLYCOSYLTRANSFERASE WBBK-RELATED"/>
    <property type="match status" value="1"/>
</dbReference>
<feature type="domain" description="Glycosyltransferase subfamily 4-like N-terminal" evidence="3">
    <location>
        <begin position="17"/>
        <end position="182"/>
    </location>
</feature>
<protein>
    <submittedName>
        <fullName evidence="4">Glycosyl transferase group 1</fullName>
    </submittedName>
</protein>
<evidence type="ECO:0000256" key="1">
    <source>
        <dbReference type="ARBA" id="ARBA00022679"/>
    </source>
</evidence>
<evidence type="ECO:0000313" key="4">
    <source>
        <dbReference type="EMBL" id="KKQ38104.1"/>
    </source>
</evidence>
<reference evidence="4 5" key="1">
    <citation type="journal article" date="2015" name="Nature">
        <title>rRNA introns, odd ribosomes, and small enigmatic genomes across a large radiation of phyla.</title>
        <authorList>
            <person name="Brown C.T."/>
            <person name="Hug L.A."/>
            <person name="Thomas B.C."/>
            <person name="Sharon I."/>
            <person name="Castelle C.J."/>
            <person name="Singh A."/>
            <person name="Wilkins M.J."/>
            <person name="Williams K.H."/>
            <person name="Banfield J.F."/>
        </authorList>
    </citation>
    <scope>NUCLEOTIDE SEQUENCE [LARGE SCALE GENOMIC DNA]</scope>
</reference>
<dbReference type="AlphaFoldDB" id="A0A0G0JMQ6"/>
<dbReference type="CDD" id="cd03801">
    <property type="entry name" value="GT4_PimA-like"/>
    <property type="match status" value="1"/>
</dbReference>
<dbReference type="Pfam" id="PF00534">
    <property type="entry name" value="Glycos_transf_1"/>
    <property type="match status" value="1"/>
</dbReference>
<dbReference type="GO" id="GO:0016757">
    <property type="term" value="F:glycosyltransferase activity"/>
    <property type="evidence" value="ECO:0007669"/>
    <property type="project" value="InterPro"/>
</dbReference>
<dbReference type="Proteomes" id="UP000034591">
    <property type="component" value="Unassembled WGS sequence"/>
</dbReference>
<name>A0A0G0JMQ6_9BACT</name>
<comment type="caution">
    <text evidence="4">The sequence shown here is derived from an EMBL/GenBank/DDBJ whole genome shotgun (WGS) entry which is preliminary data.</text>
</comment>
<dbReference type="Gene3D" id="3.40.50.2000">
    <property type="entry name" value="Glycogen Phosphorylase B"/>
    <property type="match status" value="2"/>
</dbReference>
<sequence>MNILILSWRSQGHPNAGGAEQVTFEHAKAWVMGGHDVCLFSSFYIGAKRDEKVSGVRIIRSGEAVFGVKIRAFLWYFLKKHPKFDLVVDEFHGIPFFTPLYVRSRKLGFIHEVAREVWKLNPWPKPLNILPSIFGIFFERYIFRLFYRKIPFLTVSNSTKFDLVDWGIPKNNITIIQNGVKLHLPKILPDKEAKKTAIYLGAISEDKGTFDAVRVFGEIERKDDNWQYWIVGTGTGAYIRKLKQLARDVGIIEKLKIWGYVTDSKKFDLLASAQLLINPSYHEGWGLVNIEANSVGTPVVGYNVHGLKDSVVNNKTGILVGKGEYKALAENALKLVGNKIEYQSMQKNCRKWASKFNWKKATKESLELIESL</sequence>
<proteinExistence type="predicted"/>